<organism evidence="1 2">
    <name type="scientific">Spirochaeta africana (strain ATCC 700263 / DSM 8902 / Z-7692)</name>
    <dbReference type="NCBI Taxonomy" id="889378"/>
    <lineage>
        <taxon>Bacteria</taxon>
        <taxon>Pseudomonadati</taxon>
        <taxon>Spirochaetota</taxon>
        <taxon>Spirochaetia</taxon>
        <taxon>Spirochaetales</taxon>
        <taxon>Spirochaetaceae</taxon>
        <taxon>Spirochaeta</taxon>
    </lineage>
</organism>
<dbReference type="SUPFAM" id="SSF53335">
    <property type="entry name" value="S-adenosyl-L-methionine-dependent methyltransferases"/>
    <property type="match status" value="1"/>
</dbReference>
<dbReference type="OrthoDB" id="9814755at2"/>
<dbReference type="GO" id="GO:0030410">
    <property type="term" value="F:nicotianamine synthase activity"/>
    <property type="evidence" value="ECO:0007669"/>
    <property type="project" value="InterPro"/>
</dbReference>
<dbReference type="RefSeq" id="WP_014455246.1">
    <property type="nucleotide sequence ID" value="NC_017098.1"/>
</dbReference>
<keyword evidence="1" id="KW-0489">Methyltransferase</keyword>
<keyword evidence="2" id="KW-1185">Reference proteome</keyword>
<dbReference type="KEGG" id="sfc:Spiaf_1178"/>
<protein>
    <submittedName>
        <fullName evidence="1">Protein-L-isoaspartate carboxylmethyltransferase</fullName>
    </submittedName>
</protein>
<dbReference type="GO" id="GO:0032259">
    <property type="term" value="P:methylation"/>
    <property type="evidence" value="ECO:0007669"/>
    <property type="project" value="UniProtKB-KW"/>
</dbReference>
<name>H9UIB4_SPIAZ</name>
<dbReference type="HOGENOM" id="CLU_115325_0_0_12"/>
<keyword evidence="1" id="KW-0808">Transferase</keyword>
<sequence length="182" mass="19323">MSIIQPVVAAAEKLCAGLPIAVRWYSAPYESIVQREIDLASITEHDRVLQIGCGAIPFTAIHLAQKTGARVTALDIDPTAVAIARRVIAAAGLEALVKIRCGDGCRVDASDCTVALVALQARPKQEILQNLLDTIPTGSRLVFRAPAPRFAAQYDAIPTGAAPSGSVFQPMKTFDRSILYAA</sequence>
<dbReference type="STRING" id="889378.Spiaf_1178"/>
<dbReference type="AlphaFoldDB" id="H9UIB4"/>
<dbReference type="GO" id="GO:0008168">
    <property type="term" value="F:methyltransferase activity"/>
    <property type="evidence" value="ECO:0007669"/>
    <property type="project" value="UniProtKB-KW"/>
</dbReference>
<gene>
    <name evidence="1" type="ordered locus">Spiaf_1178</name>
</gene>
<proteinExistence type="predicted"/>
<dbReference type="InterPro" id="IPR029063">
    <property type="entry name" value="SAM-dependent_MTases_sf"/>
</dbReference>
<dbReference type="PATRIC" id="fig|889378.3.peg.1178"/>
<evidence type="ECO:0000313" key="1">
    <source>
        <dbReference type="EMBL" id="AFG37257.1"/>
    </source>
</evidence>
<dbReference type="eggNOG" id="COG2518">
    <property type="taxonomic scope" value="Bacteria"/>
</dbReference>
<dbReference type="GO" id="GO:0030418">
    <property type="term" value="P:nicotianamine biosynthetic process"/>
    <property type="evidence" value="ECO:0007669"/>
    <property type="project" value="InterPro"/>
</dbReference>
<dbReference type="Proteomes" id="UP000007383">
    <property type="component" value="Chromosome"/>
</dbReference>
<dbReference type="InterPro" id="IPR004298">
    <property type="entry name" value="Nicotian_synth"/>
</dbReference>
<dbReference type="EMBL" id="CP003282">
    <property type="protein sequence ID" value="AFG37257.1"/>
    <property type="molecule type" value="Genomic_DNA"/>
</dbReference>
<reference evidence="2" key="1">
    <citation type="journal article" date="2013" name="Stand. Genomic Sci.">
        <title>Complete genome sequence of the halophilic bacterium Spirochaeta africana type strain (Z-7692(T)) from the alkaline Lake Magadi in the East African Rift.</title>
        <authorList>
            <person name="Liolos K."/>
            <person name="Abt B."/>
            <person name="Scheuner C."/>
            <person name="Teshima H."/>
            <person name="Held B."/>
            <person name="Lapidus A."/>
            <person name="Nolan M."/>
            <person name="Lucas S."/>
            <person name="Deshpande S."/>
            <person name="Cheng J.F."/>
            <person name="Tapia R."/>
            <person name="Goodwin L.A."/>
            <person name="Pitluck S."/>
            <person name="Pagani I."/>
            <person name="Ivanova N."/>
            <person name="Mavromatis K."/>
            <person name="Mikhailova N."/>
            <person name="Huntemann M."/>
            <person name="Pati A."/>
            <person name="Chen A."/>
            <person name="Palaniappan K."/>
            <person name="Land M."/>
            <person name="Rohde M."/>
            <person name="Tindall B.J."/>
            <person name="Detter J.C."/>
            <person name="Goker M."/>
            <person name="Bristow J."/>
            <person name="Eisen J.A."/>
            <person name="Markowitz V."/>
            <person name="Hugenholtz P."/>
            <person name="Woyke T."/>
            <person name="Klenk H.P."/>
            <person name="Kyrpides N.C."/>
        </authorList>
    </citation>
    <scope>NUCLEOTIDE SEQUENCE</scope>
    <source>
        <strain evidence="2">ATCC 700263 / DSM 8902 / Z-7692</strain>
    </source>
</reference>
<accession>H9UIB4</accession>
<evidence type="ECO:0000313" key="2">
    <source>
        <dbReference type="Proteomes" id="UP000007383"/>
    </source>
</evidence>
<dbReference type="Pfam" id="PF03059">
    <property type="entry name" value="NAS"/>
    <property type="match status" value="1"/>
</dbReference>
<dbReference type="CDD" id="cd02440">
    <property type="entry name" value="AdoMet_MTases"/>
    <property type="match status" value="1"/>
</dbReference>
<dbReference type="Gene3D" id="3.40.50.150">
    <property type="entry name" value="Vaccinia Virus protein VP39"/>
    <property type="match status" value="1"/>
</dbReference>